<evidence type="ECO:0000313" key="2">
    <source>
        <dbReference type="Proteomes" id="UP000305887"/>
    </source>
</evidence>
<sequence>MHLIPFGHHVGPDYVSASVVIGLTLYRVEINFHRFKDGSEHPYFEIKQVPLWVLGVLKRREAQVGTLSVGNLYRAPWRPVDAFYMEEMYRAMRGQAGDALRLLAPDLARRSNRFSAHQFLDLHRRLPRR</sequence>
<reference evidence="1 2" key="1">
    <citation type="submission" date="2019-06" db="EMBL/GenBank/DDBJ databases">
        <title>YIM 131921 draft genome.</title>
        <authorList>
            <person name="Jiang L."/>
        </authorList>
    </citation>
    <scope>NUCLEOTIDE SEQUENCE [LARGE SCALE GENOMIC DNA]</scope>
    <source>
        <strain evidence="1 2">YIM 131921</strain>
    </source>
</reference>
<organism evidence="1 2">
    <name type="scientific">Rubellimicrobium rubrum</name>
    <dbReference type="NCBI Taxonomy" id="2585369"/>
    <lineage>
        <taxon>Bacteria</taxon>
        <taxon>Pseudomonadati</taxon>
        <taxon>Pseudomonadota</taxon>
        <taxon>Alphaproteobacteria</taxon>
        <taxon>Rhodobacterales</taxon>
        <taxon>Roseobacteraceae</taxon>
        <taxon>Rubellimicrobium</taxon>
    </lineage>
</organism>
<protein>
    <submittedName>
        <fullName evidence="1">Uncharacterized protein</fullName>
    </submittedName>
</protein>
<comment type="caution">
    <text evidence="1">The sequence shown here is derived from an EMBL/GenBank/DDBJ whole genome shotgun (WGS) entry which is preliminary data.</text>
</comment>
<accession>A0A5C4MY79</accession>
<dbReference type="Proteomes" id="UP000305887">
    <property type="component" value="Unassembled WGS sequence"/>
</dbReference>
<evidence type="ECO:0000313" key="1">
    <source>
        <dbReference type="EMBL" id="TNC51096.1"/>
    </source>
</evidence>
<name>A0A5C4MY79_9RHOB</name>
<dbReference type="AlphaFoldDB" id="A0A5C4MY79"/>
<proteinExistence type="predicted"/>
<gene>
    <name evidence="1" type="ORF">FHG66_05960</name>
</gene>
<keyword evidence="2" id="KW-1185">Reference proteome</keyword>
<dbReference type="RefSeq" id="WP_139075838.1">
    <property type="nucleotide sequence ID" value="NZ_VDFU01000005.1"/>
</dbReference>
<dbReference type="EMBL" id="VDFU01000005">
    <property type="protein sequence ID" value="TNC51096.1"/>
    <property type="molecule type" value="Genomic_DNA"/>
</dbReference>